<accession>A0A7W8IF67</accession>
<evidence type="ECO:0000313" key="2">
    <source>
        <dbReference type="EMBL" id="MBB5316074.1"/>
    </source>
</evidence>
<keyword evidence="1" id="KW-0472">Membrane</keyword>
<comment type="caution">
    <text evidence="2">The sequence shown here is derived from an EMBL/GenBank/DDBJ whole genome shotgun (WGS) entry which is preliminary data.</text>
</comment>
<gene>
    <name evidence="2" type="ORF">HDF09_000724</name>
</gene>
<dbReference type="AlphaFoldDB" id="A0A7W8IF67"/>
<reference evidence="2" key="1">
    <citation type="submission" date="2020-08" db="EMBL/GenBank/DDBJ databases">
        <title>Genomic Encyclopedia of Type Strains, Phase IV (KMG-V): Genome sequencing to study the core and pangenomes of soil and plant-associated prokaryotes.</title>
        <authorList>
            <person name="Whitman W."/>
        </authorList>
    </citation>
    <scope>NUCLEOTIDE SEQUENCE [LARGE SCALE GENOMIC DNA]</scope>
    <source>
        <strain evidence="2">M8UP27</strain>
    </source>
</reference>
<feature type="transmembrane region" description="Helical" evidence="1">
    <location>
        <begin position="47"/>
        <end position="65"/>
    </location>
</feature>
<name>A0A7W8IF67_9BACT</name>
<organism evidence="2 3">
    <name type="scientific">Tunturiibacter empetritectus</name>
    <dbReference type="NCBI Taxonomy" id="3069691"/>
    <lineage>
        <taxon>Bacteria</taxon>
        <taxon>Pseudomonadati</taxon>
        <taxon>Acidobacteriota</taxon>
        <taxon>Terriglobia</taxon>
        <taxon>Terriglobales</taxon>
        <taxon>Acidobacteriaceae</taxon>
        <taxon>Tunturiibacter</taxon>
    </lineage>
</organism>
<feature type="transmembrane region" description="Helical" evidence="1">
    <location>
        <begin position="12"/>
        <end position="35"/>
    </location>
</feature>
<evidence type="ECO:0000313" key="3">
    <source>
        <dbReference type="Proteomes" id="UP000568106"/>
    </source>
</evidence>
<evidence type="ECO:0000256" key="1">
    <source>
        <dbReference type="SAM" id="Phobius"/>
    </source>
</evidence>
<dbReference type="EMBL" id="JACHDY010000001">
    <property type="protein sequence ID" value="MBB5316074.1"/>
    <property type="molecule type" value="Genomic_DNA"/>
</dbReference>
<keyword evidence="1" id="KW-0812">Transmembrane</keyword>
<sequence>MIRLLAFHIDGYIVLFGAVAVAAFWFAIQLCWSAAGKPWYGVVGRLAGAVALLALGVVMIFFTAFGS</sequence>
<keyword evidence="1" id="KW-1133">Transmembrane helix</keyword>
<proteinExistence type="predicted"/>
<keyword evidence="3" id="KW-1185">Reference proteome</keyword>
<dbReference type="Proteomes" id="UP000568106">
    <property type="component" value="Unassembled WGS sequence"/>
</dbReference>
<protein>
    <submittedName>
        <fullName evidence="2">Uncharacterized protein</fullName>
    </submittedName>
</protein>